<dbReference type="Proteomes" id="UP000727407">
    <property type="component" value="Unassembled WGS sequence"/>
</dbReference>
<dbReference type="SUPFAM" id="SSF49299">
    <property type="entry name" value="PKD domain"/>
    <property type="match status" value="1"/>
</dbReference>
<feature type="non-terminal residue" evidence="15">
    <location>
        <position position="1"/>
    </location>
</feature>
<keyword evidence="6" id="KW-0677">Repeat</keyword>
<dbReference type="SMART" id="SM00089">
    <property type="entry name" value="PKD"/>
    <property type="match status" value="1"/>
</dbReference>
<keyword evidence="10" id="KW-1015">Disulfide bond</keyword>
<keyword evidence="8" id="KW-0969">Cilium</keyword>
<keyword evidence="4" id="KW-1003">Cell membrane</keyword>
<evidence type="ECO:0000313" key="15">
    <source>
        <dbReference type="EMBL" id="KAF5893964.1"/>
    </source>
</evidence>
<dbReference type="EMBL" id="QNUK01000401">
    <property type="protein sequence ID" value="KAF5893964.1"/>
    <property type="molecule type" value="Genomic_DNA"/>
</dbReference>
<dbReference type="OrthoDB" id="8949373at2759"/>
<dbReference type="InterPro" id="IPR014010">
    <property type="entry name" value="REJ_dom"/>
</dbReference>
<evidence type="ECO:0000256" key="10">
    <source>
        <dbReference type="ARBA" id="ARBA00023157"/>
    </source>
</evidence>
<comment type="caution">
    <text evidence="15">The sequence shown here is derived from an EMBL/GenBank/DDBJ whole genome shotgun (WGS) entry which is preliminary data.</text>
</comment>
<keyword evidence="5" id="KW-0812">Transmembrane</keyword>
<dbReference type="PANTHER" id="PTHR46730:SF4">
    <property type="entry name" value="POLYCYSTIC KIDNEY DISEASE PROTEIN 1-LIKE 1"/>
    <property type="match status" value="1"/>
</dbReference>
<feature type="non-terminal residue" evidence="15">
    <location>
        <position position="462"/>
    </location>
</feature>
<name>A0A8J4UA61_CLAMG</name>
<feature type="domain" description="PKD" evidence="13">
    <location>
        <begin position="64"/>
        <end position="118"/>
    </location>
</feature>
<evidence type="ECO:0000259" key="13">
    <source>
        <dbReference type="PROSITE" id="PS50093"/>
    </source>
</evidence>
<dbReference type="InterPro" id="IPR000601">
    <property type="entry name" value="PKD_dom"/>
</dbReference>
<evidence type="ECO:0000256" key="8">
    <source>
        <dbReference type="ARBA" id="ARBA00023069"/>
    </source>
</evidence>
<evidence type="ECO:0000259" key="14">
    <source>
        <dbReference type="PROSITE" id="PS51111"/>
    </source>
</evidence>
<dbReference type="GO" id="GO:0005929">
    <property type="term" value="C:cilium"/>
    <property type="evidence" value="ECO:0007669"/>
    <property type="project" value="UniProtKB-SubCell"/>
</dbReference>
<dbReference type="GO" id="GO:0005261">
    <property type="term" value="F:monoatomic cation channel activity"/>
    <property type="evidence" value="ECO:0007669"/>
    <property type="project" value="TreeGrafter"/>
</dbReference>
<dbReference type="InterPro" id="IPR035986">
    <property type="entry name" value="PKD_dom_sf"/>
</dbReference>
<dbReference type="PANTHER" id="PTHR46730">
    <property type="entry name" value="POLYCYSTIN-1"/>
    <property type="match status" value="1"/>
</dbReference>
<evidence type="ECO:0000256" key="12">
    <source>
        <dbReference type="ARBA" id="ARBA00023273"/>
    </source>
</evidence>
<evidence type="ECO:0000256" key="11">
    <source>
        <dbReference type="ARBA" id="ARBA00023180"/>
    </source>
</evidence>
<dbReference type="InterPro" id="IPR013783">
    <property type="entry name" value="Ig-like_fold"/>
</dbReference>
<dbReference type="CDD" id="cd00146">
    <property type="entry name" value="PKD"/>
    <property type="match status" value="1"/>
</dbReference>
<dbReference type="PROSITE" id="PS51111">
    <property type="entry name" value="REJ"/>
    <property type="match status" value="1"/>
</dbReference>
<evidence type="ECO:0000313" key="16">
    <source>
        <dbReference type="Proteomes" id="UP000727407"/>
    </source>
</evidence>
<dbReference type="Gene3D" id="2.60.40.10">
    <property type="entry name" value="Immunoglobulins"/>
    <property type="match status" value="1"/>
</dbReference>
<evidence type="ECO:0000256" key="3">
    <source>
        <dbReference type="ARBA" id="ARBA00007200"/>
    </source>
</evidence>
<comment type="similarity">
    <text evidence="3">Belongs to the polycystin family.</text>
</comment>
<dbReference type="GO" id="GO:0005886">
    <property type="term" value="C:plasma membrane"/>
    <property type="evidence" value="ECO:0007669"/>
    <property type="project" value="UniProtKB-SubCell"/>
</dbReference>
<dbReference type="InterPro" id="IPR022409">
    <property type="entry name" value="PKD/Chitinase_dom"/>
</dbReference>
<keyword evidence="7" id="KW-1133">Transmembrane helix</keyword>
<gene>
    <name evidence="15" type="primary">pkd1l1</name>
    <name evidence="15" type="ORF">DAT39_016329</name>
</gene>
<keyword evidence="12" id="KW-0966">Cell projection</keyword>
<keyword evidence="9" id="KW-0472">Membrane</keyword>
<evidence type="ECO:0000256" key="7">
    <source>
        <dbReference type="ARBA" id="ARBA00022989"/>
    </source>
</evidence>
<evidence type="ECO:0000256" key="4">
    <source>
        <dbReference type="ARBA" id="ARBA00022475"/>
    </source>
</evidence>
<evidence type="ECO:0000256" key="6">
    <source>
        <dbReference type="ARBA" id="ARBA00022737"/>
    </source>
</evidence>
<proteinExistence type="inferred from homology"/>
<dbReference type="Pfam" id="PF02010">
    <property type="entry name" value="REJ"/>
    <property type="match status" value="1"/>
</dbReference>
<evidence type="ECO:0000256" key="9">
    <source>
        <dbReference type="ARBA" id="ARBA00023136"/>
    </source>
</evidence>
<organism evidence="15 16">
    <name type="scientific">Clarias magur</name>
    <name type="common">Asian catfish</name>
    <name type="synonym">Macropteronotus magur</name>
    <dbReference type="NCBI Taxonomy" id="1594786"/>
    <lineage>
        <taxon>Eukaryota</taxon>
        <taxon>Metazoa</taxon>
        <taxon>Chordata</taxon>
        <taxon>Craniata</taxon>
        <taxon>Vertebrata</taxon>
        <taxon>Euteleostomi</taxon>
        <taxon>Actinopterygii</taxon>
        <taxon>Neopterygii</taxon>
        <taxon>Teleostei</taxon>
        <taxon>Ostariophysi</taxon>
        <taxon>Siluriformes</taxon>
        <taxon>Clariidae</taxon>
        <taxon>Clarias</taxon>
    </lineage>
</organism>
<keyword evidence="11" id="KW-0325">Glycoprotein</keyword>
<evidence type="ECO:0000256" key="5">
    <source>
        <dbReference type="ARBA" id="ARBA00022692"/>
    </source>
</evidence>
<evidence type="ECO:0000256" key="2">
    <source>
        <dbReference type="ARBA" id="ARBA00004651"/>
    </source>
</evidence>
<accession>A0A8J4UA61</accession>
<protein>
    <submittedName>
        <fullName evidence="15">Pentatricopeptide repeat-containing protein</fullName>
    </submittedName>
</protein>
<reference evidence="15" key="1">
    <citation type="submission" date="2020-07" db="EMBL/GenBank/DDBJ databases">
        <title>Clarias magur genome sequencing, assembly and annotation.</title>
        <authorList>
            <person name="Kushwaha B."/>
            <person name="Kumar R."/>
            <person name="Das P."/>
            <person name="Joshi C.G."/>
            <person name="Kumar D."/>
            <person name="Nagpure N.S."/>
            <person name="Pandey M."/>
            <person name="Agarwal S."/>
            <person name="Srivastava S."/>
            <person name="Singh M."/>
            <person name="Sahoo L."/>
            <person name="Jayasankar P."/>
            <person name="Meher P.K."/>
            <person name="Koringa P.G."/>
            <person name="Iquebal M.A."/>
            <person name="Das S.P."/>
            <person name="Bit A."/>
            <person name="Patnaik S."/>
            <person name="Patel N."/>
            <person name="Shah T.M."/>
            <person name="Hinsu A."/>
            <person name="Jena J.K."/>
        </authorList>
    </citation>
    <scope>NUCLEOTIDE SEQUENCE</scope>
    <source>
        <strain evidence="15">CIFAMagur01</strain>
        <tissue evidence="15">Testis</tissue>
    </source>
</reference>
<sequence length="462" mass="51401">TCPSWAEELGFRPSQTDQTALCVHSNAMEMDRKKNSNITYTMLQLLYTHSVLLNTSVPFSCRINAGTGITYLWDFGDGTQRVGQDTEHHAYNRTGEFVVEVTVSNLVSSGSLKGHVFVVLEPCQPPPVKNMGPSKIQIWRYQPVTLGVTYEGQIQCNISKGLQYSWTLYGLTRLPLLTRSIKTNEQQLELPEYFLYYGTYKAVAKVQVVGSIVYSSYTVLLEVSPSAPVSIISGGTNVIINHHNNLSITVDGRRSYDPDFPDNIMSILHVYCKECRGNSVNWNERFSVTAACERCPTNVIYSWKLYLVNSSSKSIPAAEMGSGDVNEMDVDLFHLPVATKDKNTQAKDFAAEYPDEHRYLDYEEFYSGIEEADSGVSVGRPAGPHSLDDMISYSSEYDGDNLVGPGSPGQVVTEKTLMDLHRELIQPALFESFTSTGISSSVITFKPMMLKPKSLYLLEVSA</sequence>
<comment type="subcellular location">
    <subcellularLocation>
        <location evidence="2">Cell membrane</location>
        <topology evidence="2">Multi-pass membrane protein</topology>
    </subcellularLocation>
    <subcellularLocation>
        <location evidence="1">Cell projection</location>
        <location evidence="1">Cilium</location>
    </subcellularLocation>
</comment>
<dbReference type="Pfam" id="PF00801">
    <property type="entry name" value="PKD"/>
    <property type="match status" value="1"/>
</dbReference>
<dbReference type="FunFam" id="2.60.40.10:FF:000825">
    <property type="entry name" value="Polycystin 1, transient receptor potential channel interacting"/>
    <property type="match status" value="1"/>
</dbReference>
<dbReference type="AlphaFoldDB" id="A0A8J4UA61"/>
<dbReference type="PROSITE" id="PS50093">
    <property type="entry name" value="PKD"/>
    <property type="match status" value="1"/>
</dbReference>
<dbReference type="InterPro" id="IPR002859">
    <property type="entry name" value="PKD/REJ-like"/>
</dbReference>
<evidence type="ECO:0000256" key="1">
    <source>
        <dbReference type="ARBA" id="ARBA00004138"/>
    </source>
</evidence>
<keyword evidence="16" id="KW-1185">Reference proteome</keyword>
<feature type="domain" description="REJ" evidence="14">
    <location>
        <begin position="123"/>
        <end position="269"/>
    </location>
</feature>
<dbReference type="GO" id="GO:0006816">
    <property type="term" value="P:calcium ion transport"/>
    <property type="evidence" value="ECO:0007669"/>
    <property type="project" value="TreeGrafter"/>
</dbReference>